<evidence type="ECO:0000313" key="4">
    <source>
        <dbReference type="Proteomes" id="UP000607645"/>
    </source>
</evidence>
<evidence type="ECO:0000313" key="3">
    <source>
        <dbReference type="EMBL" id="MBC5737258.1"/>
    </source>
</evidence>
<keyword evidence="1" id="KW-0812">Transmembrane</keyword>
<keyword evidence="4" id="KW-1185">Reference proteome</keyword>
<name>A0A8J6JJK9_9FIRM</name>
<proteinExistence type="predicted"/>
<keyword evidence="1" id="KW-0472">Membrane</keyword>
<protein>
    <submittedName>
        <fullName evidence="3">DUF1648 domain-containing protein</fullName>
    </submittedName>
</protein>
<gene>
    <name evidence="3" type="ORF">H8S62_09575</name>
</gene>
<feature type="domain" description="DUF1648" evidence="2">
    <location>
        <begin position="14"/>
        <end position="56"/>
    </location>
</feature>
<accession>A0A8J6JJK9</accession>
<keyword evidence="1" id="KW-1133">Transmembrane helix</keyword>
<reference evidence="3" key="1">
    <citation type="submission" date="2020-08" db="EMBL/GenBank/DDBJ databases">
        <title>Genome public.</title>
        <authorList>
            <person name="Liu C."/>
            <person name="Sun Q."/>
        </authorList>
    </citation>
    <scope>NUCLEOTIDE SEQUENCE</scope>
    <source>
        <strain evidence="3">NSJ-52</strain>
    </source>
</reference>
<feature type="transmembrane region" description="Helical" evidence="1">
    <location>
        <begin position="7"/>
        <end position="28"/>
    </location>
</feature>
<dbReference type="Proteomes" id="UP000607645">
    <property type="component" value="Unassembled WGS sequence"/>
</dbReference>
<feature type="transmembrane region" description="Helical" evidence="1">
    <location>
        <begin position="74"/>
        <end position="92"/>
    </location>
</feature>
<organism evidence="3 4">
    <name type="scientific">Lawsonibacter faecis</name>
    <dbReference type="NCBI Taxonomy" id="2763052"/>
    <lineage>
        <taxon>Bacteria</taxon>
        <taxon>Bacillati</taxon>
        <taxon>Bacillota</taxon>
        <taxon>Clostridia</taxon>
        <taxon>Eubacteriales</taxon>
        <taxon>Oscillospiraceae</taxon>
        <taxon>Lawsonibacter</taxon>
    </lineage>
</organism>
<evidence type="ECO:0000259" key="2">
    <source>
        <dbReference type="Pfam" id="PF07853"/>
    </source>
</evidence>
<evidence type="ECO:0000256" key="1">
    <source>
        <dbReference type="SAM" id="Phobius"/>
    </source>
</evidence>
<dbReference type="InterPro" id="IPR012867">
    <property type="entry name" value="DUF1648"/>
</dbReference>
<comment type="caution">
    <text evidence="3">The sequence shown here is derived from an EMBL/GenBank/DDBJ whole genome shotgun (WGS) entry which is preliminary data.</text>
</comment>
<dbReference type="Pfam" id="PF07853">
    <property type="entry name" value="DUF1648"/>
    <property type="match status" value="1"/>
</dbReference>
<feature type="transmembrane region" description="Helical" evidence="1">
    <location>
        <begin position="48"/>
        <end position="67"/>
    </location>
</feature>
<dbReference type="EMBL" id="JACOPQ010000006">
    <property type="protein sequence ID" value="MBC5737258.1"/>
    <property type="molecule type" value="Genomic_DNA"/>
</dbReference>
<dbReference type="RefSeq" id="WP_155147353.1">
    <property type="nucleotide sequence ID" value="NZ_JACOPQ010000006.1"/>
</dbReference>
<sequence>MRLHKSTFLCIAAVVLTLILAAAAWFLLPDSVGMQLGVSGQVQNFMPKPLALLLPVGLCAVGTGLSFTEERRTAGLILALISPVLVVITIFMNHSF</sequence>
<dbReference type="AlphaFoldDB" id="A0A8J6JJK9"/>